<reference evidence="1" key="1">
    <citation type="submission" date="2019-10" db="EMBL/GenBank/DDBJ databases">
        <authorList>
            <person name="Soares A.E.R."/>
            <person name="Aleixo A."/>
            <person name="Schneider P."/>
            <person name="Miyaki C.Y."/>
            <person name="Schneider M.P."/>
            <person name="Mello C."/>
            <person name="Vasconcelos A.T.R."/>
        </authorList>
    </citation>
    <scope>NUCLEOTIDE SEQUENCE</scope>
    <source>
        <tissue evidence="1">Muscle</tissue>
    </source>
</reference>
<keyword evidence="2" id="KW-1185">Reference proteome</keyword>
<protein>
    <submittedName>
        <fullName evidence="1">Uncharacterized protein</fullName>
    </submittedName>
</protein>
<sequence>MVSSSRSTNGQRIKEQHCERTAAPGCISILHQQCMERAVQQLGDGLGALHSDVPLSVVVTPEAQIPASSEERGCCTRLSGKCAAKLLAKSRERTDSNATSALPGNVL</sequence>
<gene>
    <name evidence="1" type="ORF">WISP_64058</name>
</gene>
<comment type="caution">
    <text evidence="1">The sequence shown here is derived from an EMBL/GenBank/DDBJ whole genome shotgun (WGS) entry which is preliminary data.</text>
</comment>
<name>A0ABQ9D9M0_9PASS</name>
<proteinExistence type="predicted"/>
<evidence type="ECO:0000313" key="2">
    <source>
        <dbReference type="Proteomes" id="UP001145742"/>
    </source>
</evidence>
<accession>A0ABQ9D9M0</accession>
<dbReference type="Proteomes" id="UP001145742">
    <property type="component" value="Unassembled WGS sequence"/>
</dbReference>
<organism evidence="1 2">
    <name type="scientific">Willisornis vidua</name>
    <name type="common">Xingu scale-backed antbird</name>
    <dbReference type="NCBI Taxonomy" id="1566151"/>
    <lineage>
        <taxon>Eukaryota</taxon>
        <taxon>Metazoa</taxon>
        <taxon>Chordata</taxon>
        <taxon>Craniata</taxon>
        <taxon>Vertebrata</taxon>
        <taxon>Euteleostomi</taxon>
        <taxon>Archelosauria</taxon>
        <taxon>Archosauria</taxon>
        <taxon>Dinosauria</taxon>
        <taxon>Saurischia</taxon>
        <taxon>Theropoda</taxon>
        <taxon>Coelurosauria</taxon>
        <taxon>Aves</taxon>
        <taxon>Neognathae</taxon>
        <taxon>Neoaves</taxon>
        <taxon>Telluraves</taxon>
        <taxon>Australaves</taxon>
        <taxon>Passeriformes</taxon>
        <taxon>Thamnophilidae</taxon>
        <taxon>Willisornis</taxon>
    </lineage>
</organism>
<dbReference type="EMBL" id="WHWB01033753">
    <property type="protein sequence ID" value="KAJ7417541.1"/>
    <property type="molecule type" value="Genomic_DNA"/>
</dbReference>
<evidence type="ECO:0000313" key="1">
    <source>
        <dbReference type="EMBL" id="KAJ7417541.1"/>
    </source>
</evidence>